<dbReference type="InterPro" id="IPR023614">
    <property type="entry name" value="Porin_dom_sf"/>
</dbReference>
<evidence type="ECO:0000313" key="2">
    <source>
        <dbReference type="EMBL" id="MBU3854012.1"/>
    </source>
</evidence>
<dbReference type="AlphaFoldDB" id="A0A9E2L8E2"/>
<dbReference type="SUPFAM" id="SSF56935">
    <property type="entry name" value="Porins"/>
    <property type="match status" value="1"/>
</dbReference>
<dbReference type="InterPro" id="IPR010870">
    <property type="entry name" value="Porin_O/P"/>
</dbReference>
<evidence type="ECO:0000256" key="1">
    <source>
        <dbReference type="SAM" id="SignalP"/>
    </source>
</evidence>
<dbReference type="Proteomes" id="UP000823865">
    <property type="component" value="Unassembled WGS sequence"/>
</dbReference>
<reference evidence="2" key="2">
    <citation type="submission" date="2021-04" db="EMBL/GenBank/DDBJ databases">
        <authorList>
            <person name="Gilroy R."/>
        </authorList>
    </citation>
    <scope>NUCLEOTIDE SEQUENCE</scope>
    <source>
        <strain evidence="2">G3-2149</strain>
    </source>
</reference>
<dbReference type="Pfam" id="PF07396">
    <property type="entry name" value="Porin_O_P"/>
    <property type="match status" value="1"/>
</dbReference>
<keyword evidence="1" id="KW-0732">Signal</keyword>
<organism evidence="2 3">
    <name type="scientific">Candidatus Paraprevotella stercoravium</name>
    <dbReference type="NCBI Taxonomy" id="2838725"/>
    <lineage>
        <taxon>Bacteria</taxon>
        <taxon>Pseudomonadati</taxon>
        <taxon>Bacteroidota</taxon>
        <taxon>Bacteroidia</taxon>
        <taxon>Bacteroidales</taxon>
        <taxon>Prevotellaceae</taxon>
        <taxon>Paraprevotella</taxon>
    </lineage>
</organism>
<dbReference type="EMBL" id="JAHLFU010000197">
    <property type="protein sequence ID" value="MBU3854012.1"/>
    <property type="molecule type" value="Genomic_DNA"/>
</dbReference>
<feature type="chain" id="PRO_5039551660" evidence="1">
    <location>
        <begin position="19"/>
        <end position="425"/>
    </location>
</feature>
<protein>
    <submittedName>
        <fullName evidence="2">OprO/OprP family phosphate-selective porin</fullName>
    </submittedName>
</protein>
<name>A0A9E2L8E2_9BACT</name>
<feature type="signal peptide" evidence="1">
    <location>
        <begin position="1"/>
        <end position="18"/>
    </location>
</feature>
<gene>
    <name evidence="2" type="ORF">H9789_09430</name>
</gene>
<reference evidence="2" key="1">
    <citation type="journal article" date="2021" name="PeerJ">
        <title>Extensive microbial diversity within the chicken gut microbiome revealed by metagenomics and culture.</title>
        <authorList>
            <person name="Gilroy R."/>
            <person name="Ravi A."/>
            <person name="Getino M."/>
            <person name="Pursley I."/>
            <person name="Horton D.L."/>
            <person name="Alikhan N.F."/>
            <person name="Baker D."/>
            <person name="Gharbi K."/>
            <person name="Hall N."/>
            <person name="Watson M."/>
            <person name="Adriaenssens E.M."/>
            <person name="Foster-Nyarko E."/>
            <person name="Jarju S."/>
            <person name="Secka A."/>
            <person name="Antonio M."/>
            <person name="Oren A."/>
            <person name="Chaudhuri R.R."/>
            <person name="La Ragione R."/>
            <person name="Hildebrand F."/>
            <person name="Pallen M.J."/>
        </authorList>
    </citation>
    <scope>NUCLEOTIDE SEQUENCE</scope>
    <source>
        <strain evidence="2">G3-2149</strain>
    </source>
</reference>
<comment type="caution">
    <text evidence="2">The sequence shown here is derived from an EMBL/GenBank/DDBJ whole genome shotgun (WGS) entry which is preliminary data.</text>
</comment>
<proteinExistence type="predicted"/>
<sequence>MKKILLGAVLALGTSAFAQNAENNCATSDRDCPATGSTSALDDDKYVESDVVPLAGKQGFSFSTRAGDFLFKPYALIQASGNFNYYDDENLNLAEVDRVANSGFAIPNAIIGFSGKAFNKITFNFALNAAKSGGELLQQAWFDVNFCEALRFRAGKFKTPFQTGYLTTLGQTMFPQLPSSMTTPVRTNLSLDAVQPSIYTGFDLGVQLHGVVKNRLGYQVGVFNGTGIGVNTATKGTSDDRRGLPSLLYAGRLAYMPKGVMPTHQGDPDDLRNDKLLFALSGSVNVEGNSESSNDFRAGLEFAWLKNRWYVSAEGYLLRMNWTKRMMREGGFTSWGAYGQLGYFATKKLQLAARYDFFDRNGTELAGFLNMPAVGFNYFFARTNLKLQAMYQYIGKWGHDTQLERDNDDMGMAYHSATVMLQYTF</sequence>
<dbReference type="Gene3D" id="2.40.160.10">
    <property type="entry name" value="Porin"/>
    <property type="match status" value="1"/>
</dbReference>
<evidence type="ECO:0000313" key="3">
    <source>
        <dbReference type="Proteomes" id="UP000823865"/>
    </source>
</evidence>
<accession>A0A9E2L8E2</accession>